<dbReference type="AlphaFoldDB" id="A0A1F8AW81"/>
<protein>
    <recommendedName>
        <fullName evidence="3">Lipoprotein</fullName>
    </recommendedName>
</protein>
<reference evidence="1 2" key="1">
    <citation type="journal article" date="2016" name="Nat. Commun.">
        <title>Thousands of microbial genomes shed light on interconnected biogeochemical processes in an aquifer system.</title>
        <authorList>
            <person name="Anantharaman K."/>
            <person name="Brown C.T."/>
            <person name="Hug L.A."/>
            <person name="Sharon I."/>
            <person name="Castelle C.J."/>
            <person name="Probst A.J."/>
            <person name="Thomas B.C."/>
            <person name="Singh A."/>
            <person name="Wilkins M.J."/>
            <person name="Karaoz U."/>
            <person name="Brodie E.L."/>
            <person name="Williams K.H."/>
            <person name="Hubbard S.S."/>
            <person name="Banfield J.F."/>
        </authorList>
    </citation>
    <scope>NUCLEOTIDE SEQUENCE [LARGE SCALE GENOMIC DNA]</scope>
</reference>
<accession>A0A1F8AW81</accession>
<name>A0A1F8AW81_9BACT</name>
<evidence type="ECO:0000313" key="1">
    <source>
        <dbReference type="EMBL" id="OGM55508.1"/>
    </source>
</evidence>
<gene>
    <name evidence="1" type="ORF">A3E44_01135</name>
</gene>
<proteinExistence type="predicted"/>
<dbReference type="EMBL" id="MGGW01000002">
    <property type="protein sequence ID" value="OGM55508.1"/>
    <property type="molecule type" value="Genomic_DNA"/>
</dbReference>
<evidence type="ECO:0008006" key="3">
    <source>
        <dbReference type="Google" id="ProtNLM"/>
    </source>
</evidence>
<sequence>MERRFGRRGFNRVFGLGIPLALALAACDTPDKPPLLEPINVPGSEFDFIRDYYPELGDKLVTQAFSFSHEGVGSSAITTIYSFAGDRVVDPNTAKRTFEYFYSLSQPPRFVIFDNQSFNFTSELTRFEKVTNHYVVIIPKGFPPPKWGTNDFSAYTGHFAINHNQEPVYTVSVIKTGISTSNDIMGLAVEACNATVRVNNLRVDKSNNGSTNFVLPDGTEVDDGLAAQEVICNSLGLAFANKQLGFAYPIYRLEGVQPALHTRNLGFMVDEEMYASIPQIGSAISQISKP</sequence>
<evidence type="ECO:0000313" key="2">
    <source>
        <dbReference type="Proteomes" id="UP000178603"/>
    </source>
</evidence>
<dbReference type="PROSITE" id="PS51257">
    <property type="entry name" value="PROKAR_LIPOPROTEIN"/>
    <property type="match status" value="1"/>
</dbReference>
<dbReference type="Proteomes" id="UP000178603">
    <property type="component" value="Unassembled WGS sequence"/>
</dbReference>
<comment type="caution">
    <text evidence="1">The sequence shown here is derived from an EMBL/GenBank/DDBJ whole genome shotgun (WGS) entry which is preliminary data.</text>
</comment>
<organism evidence="1 2">
    <name type="scientific">Candidatus Woesebacteria bacterium RIFCSPHIGHO2_12_FULL_41_24</name>
    <dbReference type="NCBI Taxonomy" id="1802510"/>
    <lineage>
        <taxon>Bacteria</taxon>
        <taxon>Candidatus Woeseibacteriota</taxon>
    </lineage>
</organism>